<feature type="transmembrane region" description="Helical" evidence="2">
    <location>
        <begin position="38"/>
        <end position="56"/>
    </location>
</feature>
<feature type="transmembrane region" description="Helical" evidence="2">
    <location>
        <begin position="68"/>
        <end position="88"/>
    </location>
</feature>
<reference evidence="3 4" key="1">
    <citation type="submission" date="2011-12" db="EMBL/GenBank/DDBJ databases">
        <title>Whole genome shotgun sequence of Arthrobacter globiformis NBRC 12137.</title>
        <authorList>
            <person name="Miyazawa S."/>
            <person name="Hosoyama A."/>
            <person name="Tsuchikane K."/>
            <person name="Katsumata H."/>
            <person name="Yamazaki S."/>
            <person name="Fujita N."/>
        </authorList>
    </citation>
    <scope>NUCLEOTIDE SEQUENCE [LARGE SCALE GENOMIC DNA]</scope>
    <source>
        <strain evidence="3 4">NBRC 12137</strain>
    </source>
</reference>
<evidence type="ECO:0000256" key="2">
    <source>
        <dbReference type="SAM" id="Phobius"/>
    </source>
</evidence>
<dbReference type="EMBL" id="BAEG01000114">
    <property type="protein sequence ID" value="GAB16257.1"/>
    <property type="molecule type" value="Genomic_DNA"/>
</dbReference>
<dbReference type="Proteomes" id="UP000003828">
    <property type="component" value="Unassembled WGS sequence"/>
</dbReference>
<keyword evidence="2" id="KW-0472">Membrane</keyword>
<gene>
    <name evidence="3" type="ORF">ARGLB_114_00170</name>
</gene>
<dbReference type="AlphaFoldDB" id="H0QTV6"/>
<protein>
    <submittedName>
        <fullName evidence="3">Uncharacterized protein</fullName>
    </submittedName>
</protein>
<feature type="region of interest" description="Disordered" evidence="1">
    <location>
        <begin position="229"/>
        <end position="251"/>
    </location>
</feature>
<evidence type="ECO:0000256" key="1">
    <source>
        <dbReference type="SAM" id="MobiDB-lite"/>
    </source>
</evidence>
<keyword evidence="2" id="KW-1133">Transmembrane helix</keyword>
<feature type="transmembrane region" description="Helical" evidence="2">
    <location>
        <begin position="12"/>
        <end position="32"/>
    </location>
</feature>
<accession>H0QTV6</accession>
<evidence type="ECO:0000313" key="4">
    <source>
        <dbReference type="Proteomes" id="UP000003828"/>
    </source>
</evidence>
<comment type="caution">
    <text evidence="3">The sequence shown here is derived from an EMBL/GenBank/DDBJ whole genome shotgun (WGS) entry which is preliminary data.</text>
</comment>
<keyword evidence="2" id="KW-0812">Transmembrane</keyword>
<sequence>MVIVAESRRRPWKGSLIFSGVVLLATISVMVFVPNEQLALEISVLLAGLAVGTLFLRFGVPRPWMGSIVLILFVVVWFALGAAGYAWFGGFLAGTYVGVAWGRASKNRTVKPAAPWTVDEQGFGTMAEARRAAGEALHALDGKKRGRLFVAHGAARFEVAGGVGLGLVCHRSANAADEGSWAVMVRPGQVSDESVEIQMGKTKGLMPLRLVHDPAPVEAALADFFESPRSSSYGPEWMTGPEAEATRLTAS</sequence>
<name>H0QTV6_ARTG1</name>
<keyword evidence="4" id="KW-1185">Reference proteome</keyword>
<proteinExistence type="predicted"/>
<evidence type="ECO:0000313" key="3">
    <source>
        <dbReference type="EMBL" id="GAB16257.1"/>
    </source>
</evidence>
<organism evidence="3 4">
    <name type="scientific">Arthrobacter globiformis (strain ATCC 8010 / DSM 20124 / JCM 1332 / NBRC 12137 / NCIMB 8907 / NRRL B-2979 / 168)</name>
    <dbReference type="NCBI Taxonomy" id="1077972"/>
    <lineage>
        <taxon>Bacteria</taxon>
        <taxon>Bacillati</taxon>
        <taxon>Actinomycetota</taxon>
        <taxon>Actinomycetes</taxon>
        <taxon>Micrococcales</taxon>
        <taxon>Micrococcaceae</taxon>
        <taxon>Arthrobacter</taxon>
    </lineage>
</organism>